<reference evidence="2" key="1">
    <citation type="submission" date="2019-04" db="EMBL/GenBank/DDBJ databases">
        <authorList>
            <consortium name="Science for Life Laboratories"/>
        </authorList>
    </citation>
    <scope>NUCLEOTIDE SEQUENCE</scope>
    <source>
        <strain evidence="2">MBLW1</strain>
    </source>
</reference>
<dbReference type="GO" id="GO:0050661">
    <property type="term" value="F:NADP binding"/>
    <property type="evidence" value="ECO:0007669"/>
    <property type="project" value="TreeGrafter"/>
</dbReference>
<organism evidence="2">
    <name type="scientific">Tuwongella immobilis</name>
    <dbReference type="NCBI Taxonomy" id="692036"/>
    <lineage>
        <taxon>Bacteria</taxon>
        <taxon>Pseudomonadati</taxon>
        <taxon>Planctomycetota</taxon>
        <taxon>Planctomycetia</taxon>
        <taxon>Gemmatales</taxon>
        <taxon>Gemmataceae</taxon>
        <taxon>Tuwongella</taxon>
    </lineage>
</organism>
<dbReference type="InterPro" id="IPR013785">
    <property type="entry name" value="Aldolase_TIM"/>
</dbReference>
<dbReference type="InParanoid" id="A0A6C2YQF0"/>
<evidence type="ECO:0000313" key="2">
    <source>
        <dbReference type="EMBL" id="VIP03614.1"/>
    </source>
</evidence>
<dbReference type="KEGG" id="tim:GMBLW1_03460"/>
<evidence type="ECO:0000313" key="3">
    <source>
        <dbReference type="Proteomes" id="UP000464378"/>
    </source>
</evidence>
<evidence type="ECO:0000256" key="1">
    <source>
        <dbReference type="SAM" id="MobiDB-lite"/>
    </source>
</evidence>
<dbReference type="Proteomes" id="UP000464378">
    <property type="component" value="Chromosome"/>
</dbReference>
<dbReference type="EMBL" id="LR586016">
    <property type="protein sequence ID" value="VIP03614.1"/>
    <property type="molecule type" value="Genomic_DNA"/>
</dbReference>
<dbReference type="EMBL" id="LR593887">
    <property type="protein sequence ID" value="VTS04596.1"/>
    <property type="molecule type" value="Genomic_DNA"/>
</dbReference>
<dbReference type="Gene3D" id="3.40.50.720">
    <property type="entry name" value="NAD(P)-binding Rossmann-like Domain"/>
    <property type="match status" value="1"/>
</dbReference>
<dbReference type="RefSeq" id="WP_162658787.1">
    <property type="nucleotide sequence ID" value="NZ_LR593887.1"/>
</dbReference>
<dbReference type="InterPro" id="IPR036291">
    <property type="entry name" value="NAD(P)-bd_dom_sf"/>
</dbReference>
<evidence type="ECO:0008006" key="4">
    <source>
        <dbReference type="Google" id="ProtNLM"/>
    </source>
</evidence>
<dbReference type="GO" id="GO:0019632">
    <property type="term" value="P:shikimate metabolic process"/>
    <property type="evidence" value="ECO:0007669"/>
    <property type="project" value="TreeGrafter"/>
</dbReference>
<dbReference type="Pfam" id="PF01487">
    <property type="entry name" value="DHquinase_I"/>
    <property type="match status" value="1"/>
</dbReference>
<dbReference type="SUPFAM" id="SSF51569">
    <property type="entry name" value="Aldolase"/>
    <property type="match status" value="1"/>
</dbReference>
<dbReference type="InterPro" id="IPR001381">
    <property type="entry name" value="DHquinase_I"/>
</dbReference>
<dbReference type="GO" id="GO:0009423">
    <property type="term" value="P:chorismate biosynthetic process"/>
    <property type="evidence" value="ECO:0007669"/>
    <property type="project" value="TreeGrafter"/>
</dbReference>
<dbReference type="CDD" id="cd00502">
    <property type="entry name" value="DHQase_I"/>
    <property type="match status" value="1"/>
</dbReference>
<feature type="region of interest" description="Disordered" evidence="1">
    <location>
        <begin position="404"/>
        <end position="430"/>
    </location>
</feature>
<dbReference type="PANTHER" id="PTHR21089">
    <property type="entry name" value="SHIKIMATE DEHYDROGENASE"/>
    <property type="match status" value="1"/>
</dbReference>
<dbReference type="PANTHER" id="PTHR21089:SF1">
    <property type="entry name" value="BIFUNCTIONAL 3-DEHYDROQUINATE DEHYDRATASE_SHIKIMATE DEHYDROGENASE, CHLOROPLASTIC"/>
    <property type="match status" value="1"/>
</dbReference>
<dbReference type="AlphaFoldDB" id="A0A6C2YQF0"/>
<gene>
    <name evidence="2" type="ORF">GMBLW1_03460</name>
</gene>
<dbReference type="GO" id="GO:0004764">
    <property type="term" value="F:shikimate 3-dehydrogenase (NADP+) activity"/>
    <property type="evidence" value="ECO:0007669"/>
    <property type="project" value="InterPro"/>
</dbReference>
<dbReference type="Gene3D" id="3.20.20.70">
    <property type="entry name" value="Aldolase class I"/>
    <property type="match status" value="1"/>
</dbReference>
<dbReference type="GO" id="GO:0003855">
    <property type="term" value="F:3-dehydroquinate dehydratase activity"/>
    <property type="evidence" value="ECO:0007669"/>
    <property type="project" value="InterPro"/>
</dbReference>
<dbReference type="GO" id="GO:0005829">
    <property type="term" value="C:cytosol"/>
    <property type="evidence" value="ECO:0007669"/>
    <property type="project" value="TreeGrafter"/>
</dbReference>
<dbReference type="InterPro" id="IPR022893">
    <property type="entry name" value="Shikimate_DH_fam"/>
</dbReference>
<sequence>MICISIAQESRRLVLVDILNAVMLGADMVEVRLDCFEKDPNIGELFANKRKPILCSCRRPEDGGNWDGTEEERLMLLRQAIISGADFVEMEADVADQIRPYPGCKRVIAYTNLKETPADLAEIYEGMLQQKPDVVKIVTRARTPEEAWPLVQLIPKATVPTVVFGLGRPGVMLAVLGRRLGAPWTVAALERGMEAYPGQPTIRDLEQIYRYREIGKGTRFVGVTGLAERDFLLTGLLNAAFVELQKPQRCLPLQVGNPKTFRKIIEAVKLQAVVLDESNREGTHAIAAYDDSSRVPVQAADFLAPTADGWVAQNHFGEAAVRAIEASMPPRENGESPLRGRMAMLVGDTPTVRMIAPSLKARGASLIFACKQREASARLSQLFGGRQILFDALYTTSHDVLIYPGDPQTEEEDETPQSQSHSRGGIHPGYLRPGMTIFDVSQMPRLTPLLREATQRGCAIVDPKTMLVEYARCMVEQIVGETIASEFLREWLSNWVEDDTEENV</sequence>
<dbReference type="SUPFAM" id="SSF51735">
    <property type="entry name" value="NAD(P)-binding Rossmann-fold domains"/>
    <property type="match status" value="1"/>
</dbReference>
<protein>
    <recommendedName>
        <fullName evidence="4">3-dehydroquinate dehydratase</fullName>
    </recommendedName>
</protein>
<keyword evidence="3" id="KW-1185">Reference proteome</keyword>
<proteinExistence type="predicted"/>
<name>A0A6C2YQF0_9BACT</name>
<accession>A0A6C2YQF0</accession>